<dbReference type="Pfam" id="PF00083">
    <property type="entry name" value="Sugar_tr"/>
    <property type="match status" value="2"/>
</dbReference>
<feature type="transmembrane region" description="Helical" evidence="7">
    <location>
        <begin position="219"/>
        <end position="239"/>
    </location>
</feature>
<evidence type="ECO:0000256" key="6">
    <source>
        <dbReference type="SAM" id="MobiDB-lite"/>
    </source>
</evidence>
<sequence>MSPSVESSSEHISNEKAQVEVADHGEDVGSPNVQRLSRKQSMSSYFTIAAAAFGLISDGYQNNLMTMSNVVFKKLYPTEYTANVSTRVSNSLLVGAILGQIVVGIICDRIGRKAALVITTLLIVLGATLGTAAHGAGGSVQGLFWFLTFARGITGIGVGGEYPASSTSASEAANEKMVKHRGPVFIMVTNFVLSFGGPLAVAVFLIVLSAAGEDNLGTVWRVCFGIGIALPLTVFYFRIRMLTTTLYKKGAIKKHVPYSLILKRYWKAMIGTCGAWFLYDFVTFPNGVFSGTIIASIIHDGNIKRTAEFQLLLGAIALPGVFVGAYLCNPFGRRNTMMLGFSGYLIFGLIIGLAYDKITNIIPLFVIFYGLMQSSGNLGPGDMLGLVSAESYPTPIRGTCYGISAAIGKTGAAIGTQAFTPIQLHLGKKWTFIIAAICGITGILITYFFVPDMTGVDLADEDRKFMQYLAENGWEGDVGEESDIEEDETTFEKDEQSG</sequence>
<dbReference type="PROSITE" id="PS50850">
    <property type="entry name" value="MFS"/>
    <property type="match status" value="1"/>
</dbReference>
<evidence type="ECO:0000259" key="8">
    <source>
        <dbReference type="PROSITE" id="PS50850"/>
    </source>
</evidence>
<feature type="transmembrane region" description="Helical" evidence="7">
    <location>
        <begin position="114"/>
        <end position="137"/>
    </location>
</feature>
<name>A0A0D2QCQ9_HYPSF</name>
<evidence type="ECO:0000256" key="5">
    <source>
        <dbReference type="ARBA" id="ARBA00023136"/>
    </source>
</evidence>
<evidence type="ECO:0000313" key="9">
    <source>
        <dbReference type="EMBL" id="KJA29420.1"/>
    </source>
</evidence>
<feature type="domain" description="Major facilitator superfamily (MFS) profile" evidence="8">
    <location>
        <begin position="47"/>
        <end position="454"/>
    </location>
</feature>
<feature type="compositionally biased region" description="Acidic residues" evidence="6">
    <location>
        <begin position="477"/>
        <end position="489"/>
    </location>
</feature>
<keyword evidence="10" id="KW-1185">Reference proteome</keyword>
<evidence type="ECO:0000256" key="7">
    <source>
        <dbReference type="SAM" id="Phobius"/>
    </source>
</evidence>
<dbReference type="InterPro" id="IPR020846">
    <property type="entry name" value="MFS_dom"/>
</dbReference>
<protein>
    <recommendedName>
        <fullName evidence="8">Major facilitator superfamily (MFS) profile domain-containing protein</fullName>
    </recommendedName>
</protein>
<feature type="transmembrane region" description="Helical" evidence="7">
    <location>
        <begin position="143"/>
        <end position="164"/>
    </location>
</feature>
<keyword evidence="3 7" id="KW-0812">Transmembrane</keyword>
<dbReference type="AlphaFoldDB" id="A0A0D2QCQ9"/>
<evidence type="ECO:0000313" key="10">
    <source>
        <dbReference type="Proteomes" id="UP000054270"/>
    </source>
</evidence>
<dbReference type="Gene3D" id="1.20.1250.20">
    <property type="entry name" value="MFS general substrate transporter like domains"/>
    <property type="match status" value="1"/>
</dbReference>
<feature type="transmembrane region" description="Helical" evidence="7">
    <location>
        <begin position="42"/>
        <end position="60"/>
    </location>
</feature>
<dbReference type="GO" id="GO:0046943">
    <property type="term" value="F:carboxylic acid transmembrane transporter activity"/>
    <property type="evidence" value="ECO:0007669"/>
    <property type="project" value="TreeGrafter"/>
</dbReference>
<dbReference type="OMA" id="RGPIFIL"/>
<evidence type="ECO:0000256" key="1">
    <source>
        <dbReference type="ARBA" id="ARBA00004141"/>
    </source>
</evidence>
<dbReference type="STRING" id="945553.A0A0D2QCQ9"/>
<proteinExistence type="predicted"/>
<dbReference type="SUPFAM" id="SSF103473">
    <property type="entry name" value="MFS general substrate transporter"/>
    <property type="match status" value="1"/>
</dbReference>
<evidence type="ECO:0000256" key="2">
    <source>
        <dbReference type="ARBA" id="ARBA00022448"/>
    </source>
</evidence>
<dbReference type="GO" id="GO:0005886">
    <property type="term" value="C:plasma membrane"/>
    <property type="evidence" value="ECO:0007669"/>
    <property type="project" value="TreeGrafter"/>
</dbReference>
<feature type="transmembrane region" description="Helical" evidence="7">
    <location>
        <begin position="309"/>
        <end position="329"/>
    </location>
</feature>
<feature type="transmembrane region" description="Helical" evidence="7">
    <location>
        <begin position="184"/>
        <end position="207"/>
    </location>
</feature>
<organism evidence="9 10">
    <name type="scientific">Hypholoma sublateritium (strain FD-334 SS-4)</name>
    <dbReference type="NCBI Taxonomy" id="945553"/>
    <lineage>
        <taxon>Eukaryota</taxon>
        <taxon>Fungi</taxon>
        <taxon>Dikarya</taxon>
        <taxon>Basidiomycota</taxon>
        <taxon>Agaricomycotina</taxon>
        <taxon>Agaricomycetes</taxon>
        <taxon>Agaricomycetidae</taxon>
        <taxon>Agaricales</taxon>
        <taxon>Agaricineae</taxon>
        <taxon>Strophariaceae</taxon>
        <taxon>Hypholoma</taxon>
    </lineage>
</organism>
<dbReference type="InterPro" id="IPR005828">
    <property type="entry name" value="MFS_sugar_transport-like"/>
</dbReference>
<dbReference type="PANTHER" id="PTHR23508">
    <property type="entry name" value="CARBOXYLIC ACID TRANSPORTER PROTEIN HOMOLOG"/>
    <property type="match status" value="1"/>
</dbReference>
<gene>
    <name evidence="9" type="ORF">HYPSUDRAFT_61451</name>
</gene>
<feature type="region of interest" description="Disordered" evidence="6">
    <location>
        <begin position="476"/>
        <end position="498"/>
    </location>
</feature>
<evidence type="ECO:0000256" key="4">
    <source>
        <dbReference type="ARBA" id="ARBA00022989"/>
    </source>
</evidence>
<keyword evidence="2" id="KW-0813">Transport</keyword>
<feature type="compositionally biased region" description="Basic and acidic residues" evidence="6">
    <location>
        <begin position="8"/>
        <end position="27"/>
    </location>
</feature>
<reference evidence="10" key="1">
    <citation type="submission" date="2014-04" db="EMBL/GenBank/DDBJ databases">
        <title>Evolutionary Origins and Diversification of the Mycorrhizal Mutualists.</title>
        <authorList>
            <consortium name="DOE Joint Genome Institute"/>
            <consortium name="Mycorrhizal Genomics Consortium"/>
            <person name="Kohler A."/>
            <person name="Kuo A."/>
            <person name="Nagy L.G."/>
            <person name="Floudas D."/>
            <person name="Copeland A."/>
            <person name="Barry K.W."/>
            <person name="Cichocki N."/>
            <person name="Veneault-Fourrey C."/>
            <person name="LaButti K."/>
            <person name="Lindquist E.A."/>
            <person name="Lipzen A."/>
            <person name="Lundell T."/>
            <person name="Morin E."/>
            <person name="Murat C."/>
            <person name="Riley R."/>
            <person name="Ohm R."/>
            <person name="Sun H."/>
            <person name="Tunlid A."/>
            <person name="Henrissat B."/>
            <person name="Grigoriev I.V."/>
            <person name="Hibbett D.S."/>
            <person name="Martin F."/>
        </authorList>
    </citation>
    <scope>NUCLEOTIDE SEQUENCE [LARGE SCALE GENOMIC DNA]</scope>
    <source>
        <strain evidence="10">FD-334 SS-4</strain>
    </source>
</reference>
<keyword evidence="4 7" id="KW-1133">Transmembrane helix</keyword>
<dbReference type="InterPro" id="IPR036259">
    <property type="entry name" value="MFS_trans_sf"/>
</dbReference>
<dbReference type="PANTHER" id="PTHR23508:SF10">
    <property type="entry name" value="CARBOXYLIC ACID TRANSPORTER PROTEIN HOMOLOG"/>
    <property type="match status" value="1"/>
</dbReference>
<dbReference type="Proteomes" id="UP000054270">
    <property type="component" value="Unassembled WGS sequence"/>
</dbReference>
<dbReference type="OrthoDB" id="2153661at2759"/>
<feature type="region of interest" description="Disordered" evidence="6">
    <location>
        <begin position="1"/>
        <end position="32"/>
    </location>
</feature>
<accession>A0A0D2QCQ9</accession>
<keyword evidence="5 7" id="KW-0472">Membrane</keyword>
<evidence type="ECO:0000256" key="3">
    <source>
        <dbReference type="ARBA" id="ARBA00022692"/>
    </source>
</evidence>
<comment type="subcellular location">
    <subcellularLocation>
        <location evidence="1">Membrane</location>
        <topology evidence="1">Multi-pass membrane protein</topology>
    </subcellularLocation>
</comment>
<feature type="transmembrane region" description="Helical" evidence="7">
    <location>
        <begin position="430"/>
        <end position="450"/>
    </location>
</feature>
<feature type="transmembrane region" description="Helical" evidence="7">
    <location>
        <begin position="88"/>
        <end position="107"/>
    </location>
</feature>
<dbReference type="EMBL" id="KN817519">
    <property type="protein sequence ID" value="KJA29420.1"/>
    <property type="molecule type" value="Genomic_DNA"/>
</dbReference>
<dbReference type="FunFam" id="1.20.1250.20:FF:000140">
    <property type="entry name" value="Putative MFS phospholipid transporter"/>
    <property type="match status" value="1"/>
</dbReference>